<name>A0A0L0FYE4_9EUKA</name>
<keyword evidence="1" id="KW-1133">Transmembrane helix</keyword>
<dbReference type="eggNOG" id="ENOG502S4VU">
    <property type="taxonomic scope" value="Eukaryota"/>
</dbReference>
<dbReference type="Proteomes" id="UP000054560">
    <property type="component" value="Unassembled WGS sequence"/>
</dbReference>
<protein>
    <submittedName>
        <fullName evidence="2">Uncharacterized protein</fullName>
    </submittedName>
</protein>
<accession>A0A0L0FYE4</accession>
<feature type="transmembrane region" description="Helical" evidence="1">
    <location>
        <begin position="208"/>
        <end position="241"/>
    </location>
</feature>
<dbReference type="OrthoDB" id="41527at2759"/>
<sequence>MSAAALSALKHPGVKYIFYGWTFFITENLVMSHNREYIINNYTEKNYHYAYNTLSTTACASIGYGFLKYKNKGPTWPSMINANSGSPRMRAMRAGAFTLHALGLVGLSQMAPKLQMPIGLASDAGSDLRTPTQQSSEIVNSDYQSNPQLAFTNTAQLTAVSPTHSVVAAAQATKPLRFKAKCPMDFKPADVPAGQVGGMERISRHPSLWALAMLTSGSALLTPFIAEACFYLGFGLFAIIGTEHQDYRYRRGSGGELSPEKEAITSNMPFMALITGRQDWGALFNEMKWSNATIATGLVVLRHLRL</sequence>
<evidence type="ECO:0000313" key="3">
    <source>
        <dbReference type="Proteomes" id="UP000054560"/>
    </source>
</evidence>
<dbReference type="AlphaFoldDB" id="A0A0L0FYE4"/>
<keyword evidence="1" id="KW-0472">Membrane</keyword>
<dbReference type="GeneID" id="25906548"/>
<gene>
    <name evidence="2" type="ORF">SARC_06044</name>
</gene>
<organism evidence="2 3">
    <name type="scientific">Sphaeroforma arctica JP610</name>
    <dbReference type="NCBI Taxonomy" id="667725"/>
    <lineage>
        <taxon>Eukaryota</taxon>
        <taxon>Ichthyosporea</taxon>
        <taxon>Ichthyophonida</taxon>
        <taxon>Sphaeroforma</taxon>
    </lineage>
</organism>
<reference evidence="2 3" key="1">
    <citation type="submission" date="2011-02" db="EMBL/GenBank/DDBJ databases">
        <title>The Genome Sequence of Sphaeroforma arctica JP610.</title>
        <authorList>
            <consortium name="The Broad Institute Genome Sequencing Platform"/>
            <person name="Russ C."/>
            <person name="Cuomo C."/>
            <person name="Young S.K."/>
            <person name="Zeng Q."/>
            <person name="Gargeya S."/>
            <person name="Alvarado L."/>
            <person name="Berlin A."/>
            <person name="Chapman S.B."/>
            <person name="Chen Z."/>
            <person name="Freedman E."/>
            <person name="Gellesch M."/>
            <person name="Goldberg J."/>
            <person name="Griggs A."/>
            <person name="Gujja S."/>
            <person name="Heilman E."/>
            <person name="Heiman D."/>
            <person name="Howarth C."/>
            <person name="Mehta T."/>
            <person name="Neiman D."/>
            <person name="Pearson M."/>
            <person name="Roberts A."/>
            <person name="Saif S."/>
            <person name="Shea T."/>
            <person name="Shenoy N."/>
            <person name="Sisk P."/>
            <person name="Stolte C."/>
            <person name="Sykes S."/>
            <person name="White J."/>
            <person name="Yandava C."/>
            <person name="Burger G."/>
            <person name="Gray M.W."/>
            <person name="Holland P.W.H."/>
            <person name="King N."/>
            <person name="Lang F.B.F."/>
            <person name="Roger A.J."/>
            <person name="Ruiz-Trillo I."/>
            <person name="Haas B."/>
            <person name="Nusbaum C."/>
            <person name="Birren B."/>
        </authorList>
    </citation>
    <scope>NUCLEOTIDE SEQUENCE [LARGE SCALE GENOMIC DNA]</scope>
    <source>
        <strain evidence="2 3">JP610</strain>
    </source>
</reference>
<proteinExistence type="predicted"/>
<evidence type="ECO:0000256" key="1">
    <source>
        <dbReference type="SAM" id="Phobius"/>
    </source>
</evidence>
<dbReference type="EMBL" id="KQ242012">
    <property type="protein sequence ID" value="KNC81639.1"/>
    <property type="molecule type" value="Genomic_DNA"/>
</dbReference>
<evidence type="ECO:0000313" key="2">
    <source>
        <dbReference type="EMBL" id="KNC81639.1"/>
    </source>
</evidence>
<keyword evidence="3" id="KW-1185">Reference proteome</keyword>
<dbReference type="RefSeq" id="XP_014155541.1">
    <property type="nucleotide sequence ID" value="XM_014300066.1"/>
</dbReference>
<keyword evidence="1" id="KW-0812">Transmembrane</keyword>